<proteinExistence type="predicted"/>
<feature type="region of interest" description="Disordered" evidence="1">
    <location>
        <begin position="25"/>
        <end position="48"/>
    </location>
</feature>
<evidence type="ECO:0000256" key="1">
    <source>
        <dbReference type="SAM" id="MobiDB-lite"/>
    </source>
</evidence>
<accession>A0ABZ1EXR1</accession>
<keyword evidence="4" id="KW-1185">Reference proteome</keyword>
<name>A0ABZ1EXR1_9ACTN</name>
<keyword evidence="2" id="KW-0732">Signal</keyword>
<organism evidence="3 4">
    <name type="scientific">Streptomyces cyaneofuscatus</name>
    <dbReference type="NCBI Taxonomy" id="66883"/>
    <lineage>
        <taxon>Bacteria</taxon>
        <taxon>Bacillati</taxon>
        <taxon>Actinomycetota</taxon>
        <taxon>Actinomycetes</taxon>
        <taxon>Kitasatosporales</taxon>
        <taxon>Streptomycetaceae</taxon>
        <taxon>Streptomyces</taxon>
    </lineage>
</organism>
<evidence type="ECO:0008006" key="5">
    <source>
        <dbReference type="Google" id="ProtNLM"/>
    </source>
</evidence>
<dbReference type="EMBL" id="CP109083">
    <property type="protein sequence ID" value="WSB08781.1"/>
    <property type="molecule type" value="Genomic_DNA"/>
</dbReference>
<feature type="signal peptide" evidence="2">
    <location>
        <begin position="1"/>
        <end position="22"/>
    </location>
</feature>
<sequence length="113" mass="11126">MRFRTVAASAALVLFAMTGAAACSSSSDAAETPQSPAGPAASVKSAPVDGMEGVAGRIETGKRAGVPTLDGQSVVGPSECAVPVEEIPAECALDLSFDEMSVGESADAAPDAQ</sequence>
<dbReference type="Proteomes" id="UP001356428">
    <property type="component" value="Chromosome"/>
</dbReference>
<evidence type="ECO:0000313" key="4">
    <source>
        <dbReference type="Proteomes" id="UP001356428"/>
    </source>
</evidence>
<protein>
    <recommendedName>
        <fullName evidence="5">Secreted protein</fullName>
    </recommendedName>
</protein>
<evidence type="ECO:0000256" key="2">
    <source>
        <dbReference type="SAM" id="SignalP"/>
    </source>
</evidence>
<evidence type="ECO:0000313" key="3">
    <source>
        <dbReference type="EMBL" id="WSB08781.1"/>
    </source>
</evidence>
<gene>
    <name evidence="3" type="ORF">OG849_16755</name>
</gene>
<dbReference type="PROSITE" id="PS51257">
    <property type="entry name" value="PROKAR_LIPOPROTEIN"/>
    <property type="match status" value="1"/>
</dbReference>
<reference evidence="3 4" key="1">
    <citation type="submission" date="2022-10" db="EMBL/GenBank/DDBJ databases">
        <title>The complete genomes of actinobacterial strains from the NBC collection.</title>
        <authorList>
            <person name="Joergensen T.S."/>
            <person name="Alvarez Arevalo M."/>
            <person name="Sterndorff E.B."/>
            <person name="Faurdal D."/>
            <person name="Vuksanovic O."/>
            <person name="Mourched A.-S."/>
            <person name="Charusanti P."/>
            <person name="Shaw S."/>
            <person name="Blin K."/>
            <person name="Weber T."/>
        </authorList>
    </citation>
    <scope>NUCLEOTIDE SEQUENCE [LARGE SCALE GENOMIC DNA]</scope>
    <source>
        <strain evidence="3 4">NBC 01792</strain>
    </source>
</reference>
<feature type="chain" id="PRO_5047431775" description="Secreted protein" evidence="2">
    <location>
        <begin position="23"/>
        <end position="113"/>
    </location>
</feature>